<dbReference type="InterPro" id="IPR040240">
    <property type="entry name" value="TAF1"/>
</dbReference>
<comment type="caution">
    <text evidence="11">The sequence shown here is derived from an EMBL/GenBank/DDBJ whole genome shotgun (WGS) entry which is preliminary data.</text>
</comment>
<comment type="subcellular location">
    <subcellularLocation>
        <location evidence="1">Nucleus</location>
    </subcellularLocation>
</comment>
<feature type="region of interest" description="Disordered" evidence="9">
    <location>
        <begin position="1309"/>
        <end position="1359"/>
    </location>
</feature>
<feature type="compositionally biased region" description="Polar residues" evidence="9">
    <location>
        <begin position="410"/>
        <end position="424"/>
    </location>
</feature>
<evidence type="ECO:0000313" key="11">
    <source>
        <dbReference type="EMBL" id="CAF0792139.1"/>
    </source>
</evidence>
<feature type="region of interest" description="Disordered" evidence="9">
    <location>
        <begin position="1"/>
        <end position="44"/>
    </location>
</feature>
<keyword evidence="5" id="KW-0804">Transcription</keyword>
<dbReference type="InterPro" id="IPR036427">
    <property type="entry name" value="Bromodomain-like_sf"/>
</dbReference>
<dbReference type="InterPro" id="IPR001487">
    <property type="entry name" value="Bromodomain"/>
</dbReference>
<dbReference type="Pfam" id="PF12157">
    <property type="entry name" value="DUF3591"/>
    <property type="match status" value="1"/>
</dbReference>
<dbReference type="PROSITE" id="PS00633">
    <property type="entry name" value="BROMODOMAIN_1"/>
    <property type="match status" value="2"/>
</dbReference>
<feature type="compositionally biased region" description="Basic and acidic residues" evidence="9">
    <location>
        <begin position="1005"/>
        <end position="1020"/>
    </location>
</feature>
<evidence type="ECO:0000256" key="2">
    <source>
        <dbReference type="ARBA" id="ARBA00009064"/>
    </source>
</evidence>
<keyword evidence="13" id="KW-1185">Reference proteome</keyword>
<feature type="compositionally biased region" description="Polar residues" evidence="9">
    <location>
        <begin position="1249"/>
        <end position="1276"/>
    </location>
</feature>
<comment type="similarity">
    <text evidence="2">Belongs to the TAF1 family.</text>
</comment>
<dbReference type="InterPro" id="IPR018359">
    <property type="entry name" value="Bromodomain_CS"/>
</dbReference>
<feature type="compositionally biased region" description="Acidic residues" evidence="9">
    <location>
        <begin position="1861"/>
        <end position="1879"/>
    </location>
</feature>
<dbReference type="Proteomes" id="UP000681722">
    <property type="component" value="Unassembled WGS sequence"/>
</dbReference>
<accession>A0A813S703</accession>
<feature type="compositionally biased region" description="Acidic residues" evidence="9">
    <location>
        <begin position="1"/>
        <end position="27"/>
    </location>
</feature>
<protein>
    <recommendedName>
        <fullName evidence="10">Bromo domain-containing protein</fullName>
    </recommendedName>
</protein>
<feature type="compositionally biased region" description="Low complexity" evidence="9">
    <location>
        <begin position="1103"/>
        <end position="1115"/>
    </location>
</feature>
<evidence type="ECO:0000313" key="12">
    <source>
        <dbReference type="EMBL" id="CAF3576396.1"/>
    </source>
</evidence>
<dbReference type="GO" id="GO:0004402">
    <property type="term" value="F:histone acetyltransferase activity"/>
    <property type="evidence" value="ECO:0007669"/>
    <property type="project" value="InterPro"/>
</dbReference>
<dbReference type="Proteomes" id="UP000663829">
    <property type="component" value="Unassembled WGS sequence"/>
</dbReference>
<evidence type="ECO:0000256" key="3">
    <source>
        <dbReference type="ARBA" id="ARBA00023015"/>
    </source>
</evidence>
<gene>
    <name evidence="11" type="ORF">GPM918_LOCUS3056</name>
    <name evidence="12" type="ORF">SRO942_LOCUS3056</name>
</gene>
<feature type="compositionally biased region" description="Basic and acidic residues" evidence="9">
    <location>
        <begin position="1309"/>
        <end position="1323"/>
    </location>
</feature>
<feature type="compositionally biased region" description="Low complexity" evidence="9">
    <location>
        <begin position="383"/>
        <end position="393"/>
    </location>
</feature>
<dbReference type="SMART" id="SM00297">
    <property type="entry name" value="BROMO"/>
    <property type="match status" value="2"/>
</dbReference>
<reference evidence="11" key="1">
    <citation type="submission" date="2021-02" db="EMBL/GenBank/DDBJ databases">
        <authorList>
            <person name="Nowell W R."/>
        </authorList>
    </citation>
    <scope>NUCLEOTIDE SEQUENCE</scope>
</reference>
<evidence type="ECO:0000256" key="6">
    <source>
        <dbReference type="ARBA" id="ARBA00023242"/>
    </source>
</evidence>
<feature type="region of interest" description="Disordered" evidence="9">
    <location>
        <begin position="1840"/>
        <end position="1889"/>
    </location>
</feature>
<dbReference type="CDD" id="cd05511">
    <property type="entry name" value="Bromo_TFIID"/>
    <property type="match status" value="1"/>
</dbReference>
<dbReference type="GO" id="GO:0051123">
    <property type="term" value="P:RNA polymerase II preinitiation complex assembly"/>
    <property type="evidence" value="ECO:0007669"/>
    <property type="project" value="TreeGrafter"/>
</dbReference>
<feature type="coiled-coil region" evidence="8">
    <location>
        <begin position="1696"/>
        <end position="1723"/>
    </location>
</feature>
<keyword evidence="6" id="KW-0539">Nucleus</keyword>
<evidence type="ECO:0000313" key="13">
    <source>
        <dbReference type="Proteomes" id="UP000663829"/>
    </source>
</evidence>
<feature type="region of interest" description="Disordered" evidence="9">
    <location>
        <begin position="149"/>
        <end position="170"/>
    </location>
</feature>
<feature type="region of interest" description="Disordered" evidence="9">
    <location>
        <begin position="345"/>
        <end position="424"/>
    </location>
</feature>
<dbReference type="PANTHER" id="PTHR13900:SF0">
    <property type="entry name" value="TRANSCRIPTION INITIATION FACTOR TFIID SUBUNIT 1"/>
    <property type="match status" value="1"/>
</dbReference>
<feature type="region of interest" description="Disordered" evidence="9">
    <location>
        <begin position="1241"/>
        <end position="1279"/>
    </location>
</feature>
<evidence type="ECO:0000256" key="1">
    <source>
        <dbReference type="ARBA" id="ARBA00004123"/>
    </source>
</evidence>
<feature type="region of interest" description="Disordered" evidence="9">
    <location>
        <begin position="99"/>
        <end position="118"/>
    </location>
</feature>
<keyword evidence="8" id="KW-0175">Coiled coil</keyword>
<evidence type="ECO:0000256" key="9">
    <source>
        <dbReference type="SAM" id="MobiDB-lite"/>
    </source>
</evidence>
<dbReference type="InterPro" id="IPR041670">
    <property type="entry name" value="Znf-CCHC_6"/>
</dbReference>
<feature type="region of interest" description="Disordered" evidence="9">
    <location>
        <begin position="1096"/>
        <end position="1147"/>
    </location>
</feature>
<feature type="compositionally biased region" description="Basic and acidic residues" evidence="9">
    <location>
        <begin position="1841"/>
        <end position="1860"/>
    </location>
</feature>
<keyword evidence="4 7" id="KW-0103">Bromodomain</keyword>
<evidence type="ECO:0000256" key="4">
    <source>
        <dbReference type="ARBA" id="ARBA00023117"/>
    </source>
</evidence>
<dbReference type="GO" id="GO:0017025">
    <property type="term" value="F:TBP-class protein binding"/>
    <property type="evidence" value="ECO:0007669"/>
    <property type="project" value="InterPro"/>
</dbReference>
<feature type="compositionally biased region" description="Polar residues" evidence="9">
    <location>
        <begin position="100"/>
        <end position="109"/>
    </location>
</feature>
<evidence type="ECO:0000256" key="8">
    <source>
        <dbReference type="SAM" id="Coils"/>
    </source>
</evidence>
<proteinExistence type="inferred from homology"/>
<organism evidence="11 13">
    <name type="scientific">Didymodactylos carnosus</name>
    <dbReference type="NCBI Taxonomy" id="1234261"/>
    <lineage>
        <taxon>Eukaryota</taxon>
        <taxon>Metazoa</taxon>
        <taxon>Spiralia</taxon>
        <taxon>Gnathifera</taxon>
        <taxon>Rotifera</taxon>
        <taxon>Eurotatoria</taxon>
        <taxon>Bdelloidea</taxon>
        <taxon>Philodinida</taxon>
        <taxon>Philodinidae</taxon>
        <taxon>Didymodactylos</taxon>
    </lineage>
</organism>
<feature type="compositionally biased region" description="Basic residues" evidence="9">
    <location>
        <begin position="371"/>
        <end position="382"/>
    </location>
</feature>
<dbReference type="PRINTS" id="PR00503">
    <property type="entry name" value="BROMODOMAIN"/>
</dbReference>
<dbReference type="GO" id="GO:0005669">
    <property type="term" value="C:transcription factor TFIID complex"/>
    <property type="evidence" value="ECO:0007669"/>
    <property type="project" value="InterPro"/>
</dbReference>
<evidence type="ECO:0000256" key="7">
    <source>
        <dbReference type="PROSITE-ProRule" id="PRU00035"/>
    </source>
</evidence>
<dbReference type="InterPro" id="IPR022591">
    <property type="entry name" value="TAF1_HAT_dom"/>
</dbReference>
<feature type="domain" description="Bromo" evidence="10">
    <location>
        <begin position="1619"/>
        <end position="1689"/>
    </location>
</feature>
<sequence length="1911" mass="219044">MDGEQSDNEPQDETDDEDLDEDDEEENLQNNDLNDRLKFKTPLGDILPSTYEGRTVEELFPAFKHNSVLKFSKIFGLGKPYHLPKLWKNVQKKRRVKHTLSLTNENSDPSEQRDEDNKIKIRDPTVEECGESNETQFLGRLPIVDESPYEQSAKEDAKSLSPQTTTTKQSIPNWRLGPARYWYDSIGLDLDIPKFDYGFKAKTHDEEHSQNDNDNENLNVSVENFLPVNLVRWEDDVILDSSSLREKIDLNSQKIRYCAWIPTSTYRSLASFQKSVFGKNVDYLESKTDETKYKNWYSIFPIDNYDLMYGDWEKDIIIDPEEMERVHDPPELILDENDEHLILEVPTDPNDHTKHSNRDLDKSDSPMKMNNKMHPKEHRVRVTRTVLHRTGLLKASNETGDEDEERRNDNQTGQNNNRVTPKNDFWNLSNDEYYNPKLADAVVKNIGTLNLQHATPAVELHPQLFPTYLNAAKLRQFHRPLLKKSLQLKDGEYHPIESLQKMIDIKSLEREKERQTYGGGEMFYMRRLQDLSSMDSELLLAEYSEQYPPLINQIGMATRLKNYYKKKPGKQDNPPKLEFGELAYAHTSPFLADMAPGEVLQAFENHMYRAPIYLHENPTTDFLVLRTKHHYYIRHIQNIFVVGQECPLIEVPGPNSKRANNFTRDFLQAYIYRLFWKSKDNPTRLKMEVVRKAFPQNAESSIRKRLKLCADFKRTGVHCNWWVLRSDFRIPTEEEIRQLVSPEHCCAFYSMQAAEQRLKDAGYGEKCLFAPADEEADDNETGKIEDEVKCAPWHTTKAYLDSLKGKCWLQLSGIADPTGTGEAFSYVRVSAKPNAKEEAEIAQAKKTVTGTDADLRRLHLKDAKKILNKFGVPDHVIRNLSRWQIIDVVRTMSTAKLKDGTDGAAMAKFARGNRYSQVEYQEKYKDECRRIFELQNRCLSANHLTSTDSESSGDEDSEVDEMRKNLESMLQPKNASTSNSSTTAATDVFSTALHNLNVDMTNMTDDDRTKQRRDKDDGTNRKSNSRVLKIIRTFRDEHNREYQSVELVKKPMVIEAYTRIRQTKDDAFIRQFFALDEVQREQLRRERRRIQEQLRRVKRQEKLQQSQQEKQPSMKSPDDNEDDDEDEMFEERNDHDENSQSDFFFDNNSNHAAISTGLVTTLANGTILPSTSTTSNIHNNDSLDNYLSNTSLTTTTTTATNGGNDTQTIDLAPRKKRRKAEKDLKMKCGACGAVGHMRTNRECPLYGKSSGSTSTNPSTLNSMTNNNDETQQSNHSFDSEFSKQFNEEAVKIVDGTKLILSKNMIEKAEQATKTKHSGKDSSSTRKSKKQKISKAAISSNDDSDTNDIDALKEASPPPPIVHISTIPFFPNISSTTTPTEPSTLNYNPLASPSSDVFFSNKNSRGKSSNSMYNTLASTPTISSPSLHQPVTPLSSSNVLGTLFSFSSVKNETVERTQSTSSVDYYSDRPVKKAQRRRIDPVVSFASLLESILNELRELPEAGMFLTPVNARRFPEYYQQIKDPMDFQTIRQKIHSHMYETRESFLADMKQIVDNSRQFNGPDDAITRDAQFVMETCFQKFAAKEDKLMKLEKSINPLLDDDDLVAISYLFERIVTDHLMNVENSWPFLRPVSKVKIKDYYDIVKTPMDLETIKTNILKHSYRNRSSFLHDVELIYKNSEQYNGPVNCYTDTALKIVETCRQQLKNYDEQFLVLEKNLELQEKHMNSTNNTSMLLFDDDDYDDIKPHQSQLSTIISNNEQPQQQHDTSMETNSTTMLYENSDESFNPEGFKSVASPPQIDQTGMSLATFISRDFSCINENESMIVNDDNPIINFNSSASVIDDNKQPSEKKENKSNRRGDTIEDVLGDISESDQSSDDDTEKTTSKKTLDSSSLTTVLSADIFSSNEISSAK</sequence>
<feature type="compositionally biased region" description="Polar residues" evidence="9">
    <location>
        <begin position="160"/>
        <end position="170"/>
    </location>
</feature>
<dbReference type="Pfam" id="PF00439">
    <property type="entry name" value="Bromodomain"/>
    <property type="match status" value="2"/>
</dbReference>
<name>A0A813S703_9BILA</name>
<dbReference type="PANTHER" id="PTHR13900">
    <property type="entry name" value="TRANSCRIPTION INITIATION FACTOR TFIID"/>
    <property type="match status" value="1"/>
</dbReference>
<feature type="region of interest" description="Disordered" evidence="9">
    <location>
        <begin position="1000"/>
        <end position="1024"/>
    </location>
</feature>
<feature type="compositionally biased region" description="Acidic residues" evidence="9">
    <location>
        <begin position="1119"/>
        <end position="1129"/>
    </location>
</feature>
<dbReference type="PROSITE" id="PS50014">
    <property type="entry name" value="BROMODOMAIN_2"/>
    <property type="match status" value="2"/>
</dbReference>
<evidence type="ECO:0000256" key="5">
    <source>
        <dbReference type="ARBA" id="ARBA00023163"/>
    </source>
</evidence>
<feature type="domain" description="Bromo" evidence="10">
    <location>
        <begin position="1496"/>
        <end position="1566"/>
    </location>
</feature>
<evidence type="ECO:0000259" key="10">
    <source>
        <dbReference type="PROSITE" id="PS50014"/>
    </source>
</evidence>
<dbReference type="SUPFAM" id="SSF47370">
    <property type="entry name" value="Bromodomain"/>
    <property type="match status" value="2"/>
</dbReference>
<keyword evidence="3" id="KW-0805">Transcription regulation</keyword>
<dbReference type="OrthoDB" id="5752at2759"/>
<dbReference type="GO" id="GO:0016251">
    <property type="term" value="F:RNA polymerase II general transcription initiation factor activity"/>
    <property type="evidence" value="ECO:0007669"/>
    <property type="project" value="InterPro"/>
</dbReference>
<dbReference type="EMBL" id="CAJOBC010000360">
    <property type="protein sequence ID" value="CAF3576396.1"/>
    <property type="molecule type" value="Genomic_DNA"/>
</dbReference>
<dbReference type="Gene3D" id="1.20.920.10">
    <property type="entry name" value="Bromodomain-like"/>
    <property type="match status" value="2"/>
</dbReference>
<feature type="compositionally biased region" description="Basic and acidic residues" evidence="9">
    <location>
        <begin position="349"/>
        <end position="365"/>
    </location>
</feature>
<dbReference type="Pfam" id="PF15288">
    <property type="entry name" value="zf-CCHC_6"/>
    <property type="match status" value="1"/>
</dbReference>
<dbReference type="EMBL" id="CAJNOQ010000360">
    <property type="protein sequence ID" value="CAF0792139.1"/>
    <property type="molecule type" value="Genomic_DNA"/>
</dbReference>
<feature type="non-terminal residue" evidence="11">
    <location>
        <position position="1"/>
    </location>
</feature>